<sequence length="148" mass="16532">MLSDFQQAMADIVASPALCNAVREDAAVLDGRYALDERERRRLIALARDRGMQAACTVYRMNRITPLAINLRATLHALGERLPGMVTLYWQAHPRGHTHFYIEADRFCRWLSERPEARDDEDVAAALADEWSSVCAALEASLADASAD</sequence>
<organism evidence="1 2">
    <name type="scientific">Roseateles agri</name>
    <dbReference type="NCBI Taxonomy" id="3098619"/>
    <lineage>
        <taxon>Bacteria</taxon>
        <taxon>Pseudomonadati</taxon>
        <taxon>Pseudomonadota</taxon>
        <taxon>Betaproteobacteria</taxon>
        <taxon>Burkholderiales</taxon>
        <taxon>Sphaerotilaceae</taxon>
        <taxon>Roseateles</taxon>
    </lineage>
</organism>
<protein>
    <submittedName>
        <fullName evidence="1">Uncharacterized protein</fullName>
    </submittedName>
</protein>
<dbReference type="Proteomes" id="UP001285263">
    <property type="component" value="Unassembled WGS sequence"/>
</dbReference>
<comment type="caution">
    <text evidence="1">The sequence shown here is derived from an EMBL/GenBank/DDBJ whole genome shotgun (WGS) entry which is preliminary data.</text>
</comment>
<dbReference type="RefSeq" id="WP_320425077.1">
    <property type="nucleotide sequence ID" value="NZ_JAXCLA010000007.1"/>
</dbReference>
<dbReference type="EMBL" id="JAXCLA010000007">
    <property type="protein sequence ID" value="MDY0747112.1"/>
    <property type="molecule type" value="Genomic_DNA"/>
</dbReference>
<name>A0ABU5DLD2_9BURK</name>
<gene>
    <name evidence="1" type="ORF">SNE35_21575</name>
</gene>
<accession>A0ABU5DLD2</accession>
<reference evidence="1 2" key="1">
    <citation type="submission" date="2023-11" db="EMBL/GenBank/DDBJ databases">
        <title>Paucibacter sp. nov., isolated from fresh soil in Korea.</title>
        <authorList>
            <person name="Le N.T.T."/>
        </authorList>
    </citation>
    <scope>NUCLEOTIDE SEQUENCE [LARGE SCALE GENOMIC DNA]</scope>
    <source>
        <strain evidence="1 2">R3-3</strain>
    </source>
</reference>
<evidence type="ECO:0000313" key="1">
    <source>
        <dbReference type="EMBL" id="MDY0747112.1"/>
    </source>
</evidence>
<keyword evidence="2" id="KW-1185">Reference proteome</keyword>
<proteinExistence type="predicted"/>
<evidence type="ECO:0000313" key="2">
    <source>
        <dbReference type="Proteomes" id="UP001285263"/>
    </source>
</evidence>